<feature type="region of interest" description="Disordered" evidence="1">
    <location>
        <begin position="235"/>
        <end position="286"/>
    </location>
</feature>
<keyword evidence="3" id="KW-1185">Reference proteome</keyword>
<dbReference type="AlphaFoldDB" id="A0A067T602"/>
<evidence type="ECO:0008006" key="4">
    <source>
        <dbReference type="Google" id="ProtNLM"/>
    </source>
</evidence>
<dbReference type="OrthoDB" id="422106at2759"/>
<feature type="compositionally biased region" description="Basic and acidic residues" evidence="1">
    <location>
        <begin position="463"/>
        <end position="486"/>
    </location>
</feature>
<name>A0A067T602_GALM3</name>
<dbReference type="HOGENOM" id="CLU_057731_0_0_1"/>
<sequence length="499" mass="54918">MDDIAPQVLDPSLPLSYDDNVAYEAQLPTAAELEAEAVRVQAVASASLANRIGTSKVYLLSETSRSAVGGKRKHDDADVESSRIDEDDVEMEEELSHRGNALLLTGSPIANLPTTRIFAYATHFDAHPLGLEWVDDNTCVLVFPARKDARDAFRRLQKPAADASAPETTMVVDDCIPARPFPVALWPPEERISQTLKLNLKDIPGQSHSEARDEGLKGPIRMRWARHDDVKKKGAMRESKFYKRHGVSAGKEVLNGRDMPPPKRRRGEDDMHGNPRARSVHETEEMQRARLDNELDQFLAEDDDASPHSSDGADEPLADANPDADDVPASPPSKMRSDYIARDGRTLLERTSNLRIHNASHGHSRSNGAGDLASRLTLPLPRRRGQRRSGGGGGGRDEADFEGSALSDRLQPRSWGESEKLEWGRGRGRRGDVDDVDSLGEGDVDGDRRRRRRGGGGGGGGGGRDRDRDRPARPSRTAERPKKTQQELDDELDAFLRAS</sequence>
<reference evidence="3" key="1">
    <citation type="journal article" date="2014" name="Proc. Natl. Acad. Sci. U.S.A.">
        <title>Extensive sampling of basidiomycete genomes demonstrates inadequacy of the white-rot/brown-rot paradigm for wood decay fungi.</title>
        <authorList>
            <person name="Riley R."/>
            <person name="Salamov A.A."/>
            <person name="Brown D.W."/>
            <person name="Nagy L.G."/>
            <person name="Floudas D."/>
            <person name="Held B.W."/>
            <person name="Levasseur A."/>
            <person name="Lombard V."/>
            <person name="Morin E."/>
            <person name="Otillar R."/>
            <person name="Lindquist E.A."/>
            <person name="Sun H."/>
            <person name="LaButti K.M."/>
            <person name="Schmutz J."/>
            <person name="Jabbour D."/>
            <person name="Luo H."/>
            <person name="Baker S.E."/>
            <person name="Pisabarro A.G."/>
            <person name="Walton J.D."/>
            <person name="Blanchette R.A."/>
            <person name="Henrissat B."/>
            <person name="Martin F."/>
            <person name="Cullen D."/>
            <person name="Hibbett D.S."/>
            <person name="Grigoriev I.V."/>
        </authorList>
    </citation>
    <scope>NUCLEOTIDE SEQUENCE [LARGE SCALE GENOMIC DNA]</scope>
    <source>
        <strain evidence="3">CBS 339.88</strain>
    </source>
</reference>
<feature type="compositionally biased region" description="Basic and acidic residues" evidence="1">
    <location>
        <begin position="416"/>
        <end position="433"/>
    </location>
</feature>
<proteinExistence type="predicted"/>
<evidence type="ECO:0000256" key="1">
    <source>
        <dbReference type="SAM" id="MobiDB-lite"/>
    </source>
</evidence>
<dbReference type="EMBL" id="KL142383">
    <property type="protein sequence ID" value="KDR74423.1"/>
    <property type="molecule type" value="Genomic_DNA"/>
</dbReference>
<dbReference type="GO" id="GO:0000340">
    <property type="term" value="F:RNA 7-methylguanosine cap binding"/>
    <property type="evidence" value="ECO:0007669"/>
    <property type="project" value="InterPro"/>
</dbReference>
<dbReference type="InterPro" id="IPR019416">
    <property type="entry name" value="NCBP3"/>
</dbReference>
<evidence type="ECO:0000313" key="3">
    <source>
        <dbReference type="Proteomes" id="UP000027222"/>
    </source>
</evidence>
<dbReference type="STRING" id="685588.A0A067T602"/>
<feature type="compositionally biased region" description="Basic and acidic residues" evidence="1">
    <location>
        <begin position="266"/>
        <end position="286"/>
    </location>
</feature>
<dbReference type="Pfam" id="PF10309">
    <property type="entry name" value="NCBP3"/>
    <property type="match status" value="1"/>
</dbReference>
<feature type="region of interest" description="Disordered" evidence="1">
    <location>
        <begin position="302"/>
        <end position="338"/>
    </location>
</feature>
<organism evidence="2 3">
    <name type="scientific">Galerina marginata (strain CBS 339.88)</name>
    <dbReference type="NCBI Taxonomy" id="685588"/>
    <lineage>
        <taxon>Eukaryota</taxon>
        <taxon>Fungi</taxon>
        <taxon>Dikarya</taxon>
        <taxon>Basidiomycota</taxon>
        <taxon>Agaricomycotina</taxon>
        <taxon>Agaricomycetes</taxon>
        <taxon>Agaricomycetidae</taxon>
        <taxon>Agaricales</taxon>
        <taxon>Agaricineae</taxon>
        <taxon>Strophariaceae</taxon>
        <taxon>Galerina</taxon>
    </lineage>
</organism>
<feature type="region of interest" description="Disordered" evidence="1">
    <location>
        <begin position="356"/>
        <end position="499"/>
    </location>
</feature>
<dbReference type="GO" id="GO:0003729">
    <property type="term" value="F:mRNA binding"/>
    <property type="evidence" value="ECO:0007669"/>
    <property type="project" value="InterPro"/>
</dbReference>
<feature type="compositionally biased region" description="Acidic residues" evidence="1">
    <location>
        <begin position="434"/>
        <end position="444"/>
    </location>
</feature>
<evidence type="ECO:0000313" key="2">
    <source>
        <dbReference type="EMBL" id="KDR74423.1"/>
    </source>
</evidence>
<feature type="compositionally biased region" description="Acidic residues" evidence="1">
    <location>
        <begin position="312"/>
        <end position="326"/>
    </location>
</feature>
<gene>
    <name evidence="2" type="ORF">GALMADRAFT_250360</name>
</gene>
<accession>A0A067T602</accession>
<dbReference type="Proteomes" id="UP000027222">
    <property type="component" value="Unassembled WGS sequence"/>
</dbReference>
<protein>
    <recommendedName>
        <fullName evidence="4">Chromatin target of PRMT1 protein C-terminal domain-containing protein</fullName>
    </recommendedName>
</protein>